<dbReference type="EMBL" id="JAUSVP010000004">
    <property type="protein sequence ID" value="MDQ0447339.1"/>
    <property type="molecule type" value="Genomic_DNA"/>
</dbReference>
<evidence type="ECO:0000259" key="5">
    <source>
        <dbReference type="Pfam" id="PF00551"/>
    </source>
</evidence>
<dbReference type="CDD" id="cd08645">
    <property type="entry name" value="FMT_core_GART"/>
    <property type="match status" value="1"/>
</dbReference>
<name>A0ABU0HYB8_9HYPH</name>
<sequence>MAGSGKVRVAVLISGRGSNMVALAEAARDPAYPAEIVLVLANDPQAEGLARADAMGVATRAIDHRAFPDRATFDAAIDAALREAQVDLVVLAGFMRILTPGFVEGWAGRMINIHPSLLPLFKGTHTHAQALAAGVRLHGCTVHFVVPELDAGPIVAQAAVPVHEGDDPDSLAARVIVQERRLYPAALALIAGGQARLEGDRVVIDRVPADGALFSL</sequence>
<feature type="binding site" evidence="4">
    <location>
        <begin position="17"/>
        <end position="19"/>
    </location>
    <ligand>
        <name>N(1)-(5-phospho-beta-D-ribosyl)glycinamide</name>
        <dbReference type="ChEBI" id="CHEBI:143788"/>
    </ligand>
</feature>
<comment type="similarity">
    <text evidence="4">Belongs to the GART family.</text>
</comment>
<comment type="catalytic activity">
    <reaction evidence="4">
        <text>N(1)-(5-phospho-beta-D-ribosyl)glycinamide + (6R)-10-formyltetrahydrofolate = N(2)-formyl-N(1)-(5-phospho-beta-D-ribosyl)glycinamide + (6S)-5,6,7,8-tetrahydrofolate + H(+)</text>
        <dbReference type="Rhea" id="RHEA:15053"/>
        <dbReference type="ChEBI" id="CHEBI:15378"/>
        <dbReference type="ChEBI" id="CHEBI:57453"/>
        <dbReference type="ChEBI" id="CHEBI:143788"/>
        <dbReference type="ChEBI" id="CHEBI:147286"/>
        <dbReference type="ChEBI" id="CHEBI:195366"/>
        <dbReference type="EC" id="2.1.2.2"/>
    </reaction>
</comment>
<comment type="pathway">
    <text evidence="1 4">Purine metabolism; IMP biosynthesis via de novo pathway; N(2)-formyl-N(1)-(5-phospho-D-ribosyl)glycinamide from N(1)-(5-phospho-D-ribosyl)glycinamide (10-formyl THF route): step 1/1.</text>
</comment>
<feature type="binding site" evidence="4">
    <location>
        <begin position="95"/>
        <end position="98"/>
    </location>
    <ligand>
        <name>(6R)-10-formyltetrahydrofolate</name>
        <dbReference type="ChEBI" id="CHEBI:195366"/>
    </ligand>
</feature>
<accession>A0ABU0HYB8</accession>
<feature type="active site" description="Proton donor" evidence="4">
    <location>
        <position position="114"/>
    </location>
</feature>
<feature type="binding site" evidence="4">
    <location>
        <position position="70"/>
    </location>
    <ligand>
        <name>(6R)-10-formyltetrahydrofolate</name>
        <dbReference type="ChEBI" id="CHEBI:195366"/>
    </ligand>
</feature>
<feature type="binding site" evidence="4">
    <location>
        <position position="112"/>
    </location>
    <ligand>
        <name>(6R)-10-formyltetrahydrofolate</name>
        <dbReference type="ChEBI" id="CHEBI:195366"/>
    </ligand>
</feature>
<keyword evidence="3 4" id="KW-0658">Purine biosynthesis</keyword>
<dbReference type="EC" id="2.1.2.2" evidence="4"/>
<dbReference type="RefSeq" id="WP_238207138.1">
    <property type="nucleotide sequence ID" value="NZ_BPQE01000031.1"/>
</dbReference>
<dbReference type="Gene3D" id="3.40.50.170">
    <property type="entry name" value="Formyl transferase, N-terminal domain"/>
    <property type="match status" value="1"/>
</dbReference>
<reference evidence="6 7" key="1">
    <citation type="submission" date="2023-07" db="EMBL/GenBank/DDBJ databases">
        <title>Genomic Encyclopedia of Type Strains, Phase IV (KMG-IV): sequencing the most valuable type-strain genomes for metagenomic binning, comparative biology and taxonomic classification.</title>
        <authorList>
            <person name="Goeker M."/>
        </authorList>
    </citation>
    <scope>NUCLEOTIDE SEQUENCE [LARGE SCALE GENOMIC DNA]</scope>
    <source>
        <strain evidence="6 7">DSM 19013</strain>
    </source>
</reference>
<evidence type="ECO:0000313" key="7">
    <source>
        <dbReference type="Proteomes" id="UP001231124"/>
    </source>
</evidence>
<keyword evidence="2 4" id="KW-0808">Transferase</keyword>
<dbReference type="InterPro" id="IPR004607">
    <property type="entry name" value="GART"/>
</dbReference>
<gene>
    <name evidence="4" type="primary">purN</name>
    <name evidence="6" type="ORF">QO012_001835</name>
</gene>
<dbReference type="InterPro" id="IPR002376">
    <property type="entry name" value="Formyl_transf_N"/>
</dbReference>
<feature type="domain" description="Formyl transferase N-terminal" evidence="5">
    <location>
        <begin position="8"/>
        <end position="187"/>
    </location>
</feature>
<evidence type="ECO:0000313" key="6">
    <source>
        <dbReference type="EMBL" id="MDQ0447339.1"/>
    </source>
</evidence>
<dbReference type="SUPFAM" id="SSF53328">
    <property type="entry name" value="Formyltransferase"/>
    <property type="match status" value="1"/>
</dbReference>
<evidence type="ECO:0000256" key="3">
    <source>
        <dbReference type="ARBA" id="ARBA00022755"/>
    </source>
</evidence>
<evidence type="ECO:0000256" key="2">
    <source>
        <dbReference type="ARBA" id="ARBA00022679"/>
    </source>
</evidence>
<dbReference type="Proteomes" id="UP001231124">
    <property type="component" value="Unassembled WGS sequence"/>
</dbReference>
<protein>
    <recommendedName>
        <fullName evidence="4">Phosphoribosylglycinamide formyltransferase</fullName>
        <ecNumber evidence="4">2.1.2.2</ecNumber>
    </recommendedName>
    <alternativeName>
        <fullName evidence="4">5'-phosphoribosylglycinamide transformylase</fullName>
    </alternativeName>
    <alternativeName>
        <fullName evidence="4">GAR transformylase</fullName>
        <shortName evidence="4">GART</shortName>
    </alternativeName>
</protein>
<proteinExistence type="inferred from homology"/>
<dbReference type="PANTHER" id="PTHR43369">
    <property type="entry name" value="PHOSPHORIBOSYLGLYCINAMIDE FORMYLTRANSFERASE"/>
    <property type="match status" value="1"/>
</dbReference>
<keyword evidence="7" id="KW-1185">Reference proteome</keyword>
<dbReference type="HAMAP" id="MF_01930">
    <property type="entry name" value="PurN"/>
    <property type="match status" value="1"/>
</dbReference>
<evidence type="ECO:0000256" key="4">
    <source>
        <dbReference type="HAMAP-Rule" id="MF_01930"/>
    </source>
</evidence>
<comment type="function">
    <text evidence="4">Catalyzes the transfer of a formyl group from 10-formyltetrahydrofolate to 5-phospho-ribosyl-glycinamide (GAR), producing 5-phospho-ribosyl-N-formylglycinamide (FGAR) and tetrahydrofolate.</text>
</comment>
<dbReference type="NCBIfam" id="TIGR00639">
    <property type="entry name" value="PurN"/>
    <property type="match status" value="1"/>
</dbReference>
<organism evidence="6 7">
    <name type="scientific">Methylobacterium aerolatum</name>
    <dbReference type="NCBI Taxonomy" id="418708"/>
    <lineage>
        <taxon>Bacteria</taxon>
        <taxon>Pseudomonadati</taxon>
        <taxon>Pseudomonadota</taxon>
        <taxon>Alphaproteobacteria</taxon>
        <taxon>Hyphomicrobiales</taxon>
        <taxon>Methylobacteriaceae</taxon>
        <taxon>Methylobacterium</taxon>
    </lineage>
</organism>
<evidence type="ECO:0000256" key="1">
    <source>
        <dbReference type="ARBA" id="ARBA00005054"/>
    </source>
</evidence>
<dbReference type="Pfam" id="PF00551">
    <property type="entry name" value="Formyl_trans_N"/>
    <property type="match status" value="1"/>
</dbReference>
<comment type="caution">
    <text evidence="6">The sequence shown here is derived from an EMBL/GenBank/DDBJ whole genome shotgun (WGS) entry which is preliminary data.</text>
</comment>
<feature type="site" description="Raises pKa of active site His" evidence="4">
    <location>
        <position position="150"/>
    </location>
</feature>
<dbReference type="GO" id="GO:0004644">
    <property type="term" value="F:phosphoribosylglycinamide formyltransferase activity"/>
    <property type="evidence" value="ECO:0007669"/>
    <property type="project" value="UniProtKB-EC"/>
</dbReference>
<dbReference type="PANTHER" id="PTHR43369:SF2">
    <property type="entry name" value="PHOSPHORIBOSYLGLYCINAMIDE FORMYLTRANSFERASE"/>
    <property type="match status" value="1"/>
</dbReference>
<dbReference type="InterPro" id="IPR036477">
    <property type="entry name" value="Formyl_transf_N_sf"/>
</dbReference>